<sequence length="57" mass="5910">ARLPATGAERRRGGRAATAMSGRGAWAGRAAYGEEGACRGVSARSGWRVRAGEFCGR</sequence>
<gene>
    <name evidence="1" type="ordered locus">SCO3142</name>
    <name evidence="1" type="ORF">SCE66.21</name>
</gene>
<dbReference type="HOGENOM" id="CLU_3001423_0_0_11"/>
<evidence type="ECO:0000313" key="2">
    <source>
        <dbReference type="Proteomes" id="UP000001973"/>
    </source>
</evidence>
<reference evidence="1 2" key="2">
    <citation type="journal article" date="2002" name="Nature">
        <title>Complete genome sequence of the model actinomycete Streptomyces coelicolor A3(2).</title>
        <authorList>
            <person name="Bentley S.D."/>
            <person name="Chater K.F."/>
            <person name="Cerdeno-Tarraga A.M."/>
            <person name="Challis G.L."/>
            <person name="Thomson N.R."/>
            <person name="James K.D."/>
            <person name="Harris D.E."/>
            <person name="Quail M.A."/>
            <person name="Kieser H."/>
            <person name="Harper D."/>
            <person name="Bateman A."/>
            <person name="Brown S."/>
            <person name="Chandra G."/>
            <person name="Chen C.W."/>
            <person name="Collins M."/>
            <person name="Cronin A."/>
            <person name="Fraser A."/>
            <person name="Goble A."/>
            <person name="Hidalgo J."/>
            <person name="Hornsby T."/>
            <person name="Howarth S."/>
            <person name="Huang C.H."/>
            <person name="Kieser T."/>
            <person name="Larke L."/>
            <person name="Murphy L."/>
            <person name="Oliver K."/>
            <person name="O'Neil S."/>
            <person name="Rabbinowitsch E."/>
            <person name="Rajandream M.A."/>
            <person name="Rutherford K."/>
            <person name="Rutter S."/>
            <person name="Seeger K."/>
            <person name="Saunders D."/>
            <person name="Sharp S."/>
            <person name="Squares R."/>
            <person name="Squares S."/>
            <person name="Taylor K."/>
            <person name="Warren T."/>
            <person name="Wietzorrek A."/>
            <person name="Woodward J."/>
            <person name="Barrell B.G."/>
            <person name="Parkhill J."/>
            <person name="Hopwood D.A."/>
        </authorList>
    </citation>
    <scope>NUCLEOTIDE SEQUENCE [LARGE SCALE GENOMIC DNA]</scope>
    <source>
        <strain evidence="2">ATCC BAA-471 / A3(2) / M145</strain>
    </source>
</reference>
<dbReference type="PaxDb" id="100226-SCO3142"/>
<dbReference type="InParanoid" id="Q9K3S2"/>
<protein>
    <submittedName>
        <fullName evidence="1">Uncharacterized protein</fullName>
    </submittedName>
</protein>
<feature type="non-terminal residue" evidence="1">
    <location>
        <position position="57"/>
    </location>
</feature>
<keyword evidence="2" id="KW-1185">Reference proteome</keyword>
<name>Q9K3S2_STRCO</name>
<reference evidence="1 2" key="1">
    <citation type="journal article" date="1996" name="Mol. Microbiol.">
        <title>A set of ordered cosmids and a detailed genetic and physical map for the 8 Mb Streptomyces coelicolor A3(2) chromosome.</title>
        <authorList>
            <person name="Redenbach M."/>
            <person name="Kieser H.M."/>
            <person name="Denapaite D."/>
            <person name="Eichner A."/>
            <person name="Cullum J."/>
            <person name="Kinashi H."/>
            <person name="Hopwood D.A."/>
        </authorList>
    </citation>
    <scope>NUCLEOTIDE SEQUENCE [LARGE SCALE GENOMIC DNA]</scope>
    <source>
        <strain evidence="2">ATCC BAA-471 / A3(2) / M145</strain>
    </source>
</reference>
<dbReference type="AlphaFoldDB" id="Q9K3S2"/>
<feature type="non-terminal residue" evidence="1">
    <location>
        <position position="1"/>
    </location>
</feature>
<accession>Q9K3S2</accession>
<dbReference type="EMBL" id="AL939115">
    <property type="protein sequence ID" value="CAB95935.1"/>
    <property type="molecule type" value="Genomic_DNA"/>
</dbReference>
<dbReference type="EMBL" id="AL645882">
    <property type="protein sequence ID" value="CAB95935.1"/>
    <property type="molecule type" value="Genomic_DNA"/>
</dbReference>
<dbReference type="Proteomes" id="UP000001973">
    <property type="component" value="Chromosome"/>
</dbReference>
<dbReference type="KEGG" id="sco:SCO3142"/>
<proteinExistence type="predicted"/>
<dbReference type="STRING" id="100226.gene:17760759"/>
<evidence type="ECO:0000313" key="1">
    <source>
        <dbReference type="EMBL" id="CAB95935.1"/>
    </source>
</evidence>
<organism evidence="1 2">
    <name type="scientific">Streptomyces coelicolor (strain ATCC BAA-471 / A3(2) / M145)</name>
    <dbReference type="NCBI Taxonomy" id="100226"/>
    <lineage>
        <taxon>Bacteria</taxon>
        <taxon>Bacillati</taxon>
        <taxon>Actinomycetota</taxon>
        <taxon>Actinomycetes</taxon>
        <taxon>Kitasatosporales</taxon>
        <taxon>Streptomycetaceae</taxon>
        <taxon>Streptomyces</taxon>
        <taxon>Streptomyces albidoflavus group</taxon>
    </lineage>
</organism>